<dbReference type="GO" id="GO:0005925">
    <property type="term" value="C:focal adhesion"/>
    <property type="evidence" value="ECO:0007669"/>
    <property type="project" value="TreeGrafter"/>
</dbReference>
<comment type="similarity">
    <text evidence="2 6">Belongs to the caveolin family.</text>
</comment>
<dbReference type="GO" id="GO:0070836">
    <property type="term" value="P:caveola assembly"/>
    <property type="evidence" value="ECO:0007669"/>
    <property type="project" value="InterPro"/>
</dbReference>
<evidence type="ECO:0000256" key="7">
    <source>
        <dbReference type="SAM" id="MobiDB-lite"/>
    </source>
</evidence>
<dbReference type="PANTHER" id="PTHR10844">
    <property type="entry name" value="CAVEOLIN"/>
    <property type="match status" value="1"/>
</dbReference>
<evidence type="ECO:0000256" key="1">
    <source>
        <dbReference type="ARBA" id="ARBA00004202"/>
    </source>
</evidence>
<gene>
    <name evidence="9" type="ORF">EOD39_15567</name>
</gene>
<dbReference type="GO" id="GO:0051480">
    <property type="term" value="P:regulation of cytosolic calcium ion concentration"/>
    <property type="evidence" value="ECO:0007669"/>
    <property type="project" value="TreeGrafter"/>
</dbReference>
<dbReference type="GO" id="GO:0005901">
    <property type="term" value="C:caveola"/>
    <property type="evidence" value="ECO:0007669"/>
    <property type="project" value="UniProtKB-SubCell"/>
</dbReference>
<dbReference type="OrthoDB" id="5917823at2759"/>
<keyword evidence="3 6" id="KW-1003">Cell membrane</keyword>
<keyword evidence="4 6" id="KW-0333">Golgi apparatus</keyword>
<keyword evidence="10" id="KW-1185">Reference proteome</keyword>
<dbReference type="GO" id="GO:0060090">
    <property type="term" value="F:molecular adaptor activity"/>
    <property type="evidence" value="ECO:0007669"/>
    <property type="project" value="TreeGrafter"/>
</dbReference>
<sequence>MLNDDYLVECKIEEGDEVITKSTAPDPLPTEPPPRVDERDPHGINQHLKVDFSDVLAEPSSFHSFDKVWTWSDILFEASKLWCYRIISLLCAIPVSIVTGFLFALLSCLHIWCVFPCVQLCTLCLPPLRSVWSSLLDVLVAPVFASVGRCCSRIHLTFSKE</sequence>
<evidence type="ECO:0000256" key="8">
    <source>
        <dbReference type="SAM" id="Phobius"/>
    </source>
</evidence>
<name>A0A444UCP6_ACIRT</name>
<reference evidence="9 10" key="1">
    <citation type="submission" date="2019-01" db="EMBL/GenBank/DDBJ databases">
        <title>Draft Genome and Complete Hox-Cluster Characterization of the Sterlet Sturgeon (Acipenser ruthenus).</title>
        <authorList>
            <person name="Wei Q."/>
        </authorList>
    </citation>
    <scope>NUCLEOTIDE SEQUENCE [LARGE SCALE GENOMIC DNA]</scope>
    <source>
        <strain evidence="9">WHYD16114868_AA</strain>
        <tissue evidence="9">Blood</tissue>
    </source>
</reference>
<dbReference type="PANTHER" id="PTHR10844:SF13">
    <property type="entry name" value="CAVEOLIN"/>
    <property type="match status" value="1"/>
</dbReference>
<dbReference type="EMBL" id="SCEB01214825">
    <property type="protein sequence ID" value="RXM32945.1"/>
    <property type="molecule type" value="Genomic_DNA"/>
</dbReference>
<comment type="subcellular location">
    <subcellularLocation>
        <location evidence="1 6">Cell membrane</location>
        <topology evidence="1 6">Peripheral membrane protein</topology>
    </subcellularLocation>
    <subcellularLocation>
        <location evidence="6">Golgi apparatus membrane</location>
        <topology evidence="6">Peripheral membrane protein</topology>
    </subcellularLocation>
    <subcellularLocation>
        <location evidence="6">Membrane</location>
        <location evidence="6">Caveola</location>
        <topology evidence="6">Peripheral membrane protein</topology>
    </subcellularLocation>
</comment>
<evidence type="ECO:0000313" key="9">
    <source>
        <dbReference type="EMBL" id="RXM32945.1"/>
    </source>
</evidence>
<comment type="function">
    <text evidence="6">May act as a scaffolding protein within caveolar membranes. Interacts directly with G-protein alpha subunits and can functionally regulate their activity.</text>
</comment>
<evidence type="ECO:0000256" key="2">
    <source>
        <dbReference type="ARBA" id="ARBA00010988"/>
    </source>
</evidence>
<proteinExistence type="inferred from homology"/>
<organism evidence="9 10">
    <name type="scientific">Acipenser ruthenus</name>
    <name type="common">Sterlet sturgeon</name>
    <dbReference type="NCBI Taxonomy" id="7906"/>
    <lineage>
        <taxon>Eukaryota</taxon>
        <taxon>Metazoa</taxon>
        <taxon>Chordata</taxon>
        <taxon>Craniata</taxon>
        <taxon>Vertebrata</taxon>
        <taxon>Euteleostomi</taxon>
        <taxon>Actinopterygii</taxon>
        <taxon>Chondrostei</taxon>
        <taxon>Acipenseriformes</taxon>
        <taxon>Acipenseridae</taxon>
        <taxon>Acipenser</taxon>
    </lineage>
</organism>
<dbReference type="AlphaFoldDB" id="A0A444UCP6"/>
<dbReference type="Pfam" id="PF01146">
    <property type="entry name" value="Caveolin"/>
    <property type="match status" value="1"/>
</dbReference>
<dbReference type="GO" id="GO:0030154">
    <property type="term" value="P:cell differentiation"/>
    <property type="evidence" value="ECO:0007669"/>
    <property type="project" value="TreeGrafter"/>
</dbReference>
<evidence type="ECO:0000256" key="3">
    <source>
        <dbReference type="ARBA" id="ARBA00022475"/>
    </source>
</evidence>
<dbReference type="GO" id="GO:0042383">
    <property type="term" value="C:sarcolemma"/>
    <property type="evidence" value="ECO:0007669"/>
    <property type="project" value="TreeGrafter"/>
</dbReference>
<evidence type="ECO:0000256" key="5">
    <source>
        <dbReference type="ARBA" id="ARBA00023136"/>
    </source>
</evidence>
<feature type="region of interest" description="Disordered" evidence="7">
    <location>
        <begin position="17"/>
        <end position="40"/>
    </location>
</feature>
<comment type="caution">
    <text evidence="9">The sequence shown here is derived from an EMBL/GenBank/DDBJ whole genome shotgun (WGS) entry which is preliminary data.</text>
</comment>
<evidence type="ECO:0000313" key="10">
    <source>
        <dbReference type="Proteomes" id="UP000289886"/>
    </source>
</evidence>
<dbReference type="GO" id="GO:0000139">
    <property type="term" value="C:Golgi membrane"/>
    <property type="evidence" value="ECO:0007669"/>
    <property type="project" value="UniProtKB-SubCell"/>
</dbReference>
<keyword evidence="5 6" id="KW-0472">Membrane</keyword>
<protein>
    <recommendedName>
        <fullName evidence="6">Caveolin</fullName>
    </recommendedName>
</protein>
<dbReference type="InterPro" id="IPR001612">
    <property type="entry name" value="Caveolin"/>
</dbReference>
<evidence type="ECO:0000256" key="6">
    <source>
        <dbReference type="RuleBase" id="RU000680"/>
    </source>
</evidence>
<accession>A0A444UCP6</accession>
<keyword evidence="8" id="KW-0812">Transmembrane</keyword>
<dbReference type="Proteomes" id="UP000289886">
    <property type="component" value="Unassembled WGS sequence"/>
</dbReference>
<evidence type="ECO:0000256" key="4">
    <source>
        <dbReference type="ARBA" id="ARBA00023034"/>
    </source>
</evidence>
<feature type="transmembrane region" description="Helical" evidence="8">
    <location>
        <begin position="86"/>
        <end position="112"/>
    </location>
</feature>
<keyword evidence="8" id="KW-1133">Transmembrane helix</keyword>